<feature type="domain" description="PAC" evidence="6">
    <location>
        <begin position="98"/>
        <end position="150"/>
    </location>
</feature>
<dbReference type="PRINTS" id="PR00260">
    <property type="entry name" value="CHEMTRNSDUCR"/>
</dbReference>
<dbReference type="InterPro" id="IPR001610">
    <property type="entry name" value="PAC"/>
</dbReference>
<dbReference type="PANTHER" id="PTHR32089">
    <property type="entry name" value="METHYL-ACCEPTING CHEMOTAXIS PROTEIN MCPB"/>
    <property type="match status" value="1"/>
</dbReference>
<proteinExistence type="inferred from homology"/>
<dbReference type="EMBL" id="NRSG01000089">
    <property type="protein sequence ID" value="MBK1659200.1"/>
    <property type="molecule type" value="Genomic_DNA"/>
</dbReference>
<keyword evidence="4" id="KW-0175">Coiled coil</keyword>
<gene>
    <name evidence="7" type="ORF">CKO45_13245</name>
</gene>
<dbReference type="Gene3D" id="3.30.450.20">
    <property type="entry name" value="PAS domain"/>
    <property type="match status" value="1"/>
</dbReference>
<dbReference type="RefSeq" id="WP_133220203.1">
    <property type="nucleotide sequence ID" value="NZ_NRSG01000089.1"/>
</dbReference>
<dbReference type="InterPro" id="IPR004090">
    <property type="entry name" value="Chemotax_Me-accpt_rcpt"/>
</dbReference>
<evidence type="ECO:0000313" key="7">
    <source>
        <dbReference type="EMBL" id="MBK1659200.1"/>
    </source>
</evidence>
<dbReference type="CDD" id="cd00130">
    <property type="entry name" value="PAS"/>
    <property type="match status" value="1"/>
</dbReference>
<dbReference type="SUPFAM" id="SSF58104">
    <property type="entry name" value="Methyl-accepting chemotaxis protein (MCP) signaling domain"/>
    <property type="match status" value="1"/>
</dbReference>
<dbReference type="InterPro" id="IPR000014">
    <property type="entry name" value="PAS"/>
</dbReference>
<feature type="domain" description="Methyl-accepting transducer" evidence="5">
    <location>
        <begin position="173"/>
        <end position="395"/>
    </location>
</feature>
<dbReference type="NCBIfam" id="TIGR00229">
    <property type="entry name" value="sensory_box"/>
    <property type="match status" value="1"/>
</dbReference>
<dbReference type="Pfam" id="PF00015">
    <property type="entry name" value="MCPsignal"/>
    <property type="match status" value="1"/>
</dbReference>
<comment type="similarity">
    <text evidence="2">Belongs to the methyl-accepting chemotaxis (MCP) protein family.</text>
</comment>
<dbReference type="PANTHER" id="PTHR32089:SF112">
    <property type="entry name" value="LYSOZYME-LIKE PROTEIN-RELATED"/>
    <property type="match status" value="1"/>
</dbReference>
<keyword evidence="8" id="KW-1185">Reference proteome</keyword>
<evidence type="ECO:0000259" key="5">
    <source>
        <dbReference type="PROSITE" id="PS50111"/>
    </source>
</evidence>
<dbReference type="SMART" id="SM00086">
    <property type="entry name" value="PAC"/>
    <property type="match status" value="1"/>
</dbReference>
<evidence type="ECO:0000256" key="3">
    <source>
        <dbReference type="PROSITE-ProRule" id="PRU00284"/>
    </source>
</evidence>
<dbReference type="Proteomes" id="UP000697995">
    <property type="component" value="Unassembled WGS sequence"/>
</dbReference>
<reference evidence="7 8" key="1">
    <citation type="journal article" date="2020" name="Microorganisms">
        <title>Osmotic Adaptation and Compatible Solute Biosynthesis of Phototrophic Bacteria as Revealed from Genome Analyses.</title>
        <authorList>
            <person name="Imhoff J.F."/>
            <person name="Rahn T."/>
            <person name="Kunzel S."/>
            <person name="Keller A."/>
            <person name="Neulinger S.C."/>
        </authorList>
    </citation>
    <scope>NUCLEOTIDE SEQUENCE [LARGE SCALE GENOMIC DNA]</scope>
    <source>
        <strain evidence="7 8">DSM 15382</strain>
    </source>
</reference>
<name>A0ABS1CXQ4_9PROT</name>
<dbReference type="SMART" id="SM00283">
    <property type="entry name" value="MA"/>
    <property type="match status" value="1"/>
</dbReference>
<feature type="coiled-coil region" evidence="4">
    <location>
        <begin position="142"/>
        <end position="169"/>
    </location>
</feature>
<evidence type="ECO:0000259" key="6">
    <source>
        <dbReference type="PROSITE" id="PS50113"/>
    </source>
</evidence>
<evidence type="ECO:0000256" key="4">
    <source>
        <dbReference type="SAM" id="Coils"/>
    </source>
</evidence>
<comment type="caution">
    <text evidence="7">The sequence shown here is derived from an EMBL/GenBank/DDBJ whole genome shotgun (WGS) entry which is preliminary data.</text>
</comment>
<accession>A0ABS1CXQ4</accession>
<dbReference type="InterPro" id="IPR013655">
    <property type="entry name" value="PAS_fold_3"/>
</dbReference>
<dbReference type="Pfam" id="PF08447">
    <property type="entry name" value="PAS_3"/>
    <property type="match status" value="1"/>
</dbReference>
<evidence type="ECO:0000313" key="8">
    <source>
        <dbReference type="Proteomes" id="UP000697995"/>
    </source>
</evidence>
<evidence type="ECO:0000256" key="2">
    <source>
        <dbReference type="ARBA" id="ARBA00029447"/>
    </source>
</evidence>
<evidence type="ECO:0000256" key="1">
    <source>
        <dbReference type="ARBA" id="ARBA00023224"/>
    </source>
</evidence>
<keyword evidence="1 3" id="KW-0807">Transducer</keyword>
<dbReference type="InterPro" id="IPR004089">
    <property type="entry name" value="MCPsignal_dom"/>
</dbReference>
<sequence>MNVFRSARAAALREQAEWLEVLSGYAGIGLWDAILHEGDPMHPQARWTWSADFRRLLGFTAEAEFPNVVQSWSDRLHPEDKDKTFAAFGAALASGSRYDTTYRLKVRDGSYRWFRATGGVILDGNRRPRRACGSLVDIHDAKMAEAARRQDLEAMARRFEQEIAGLVASLGSAAEEMASDAEKLNASAGATIGEAGRVFDAAGQAAQNVQSVAAATEQVTASIREISAQVERSTRATATATGQAGEATGVVRTLVADVQKIGDVVKLISDIAGQTNLLALNATIEAARAGEAGKGFAVVASEVKALAAQTGKATEEITSRIDAVQGATTQVAGAIEAVARTIEQLNEVAGAIAAAVEQQGATTAEIARSIQQAAAGTEGIAGGIGGVRSTAEATHGATTRITGQAGGVHDRVGELRRTLDNLVRQIRAA</sequence>
<dbReference type="PROSITE" id="PS50113">
    <property type="entry name" value="PAC"/>
    <property type="match status" value="1"/>
</dbReference>
<protein>
    <submittedName>
        <fullName evidence="7">Chemotaxis protein</fullName>
    </submittedName>
</protein>
<dbReference type="InterPro" id="IPR000700">
    <property type="entry name" value="PAS-assoc_C"/>
</dbReference>
<dbReference type="SUPFAM" id="SSF55785">
    <property type="entry name" value="PYP-like sensor domain (PAS domain)"/>
    <property type="match status" value="1"/>
</dbReference>
<organism evidence="7 8">
    <name type="scientific">Paracraurococcus ruber</name>
    <dbReference type="NCBI Taxonomy" id="77675"/>
    <lineage>
        <taxon>Bacteria</taxon>
        <taxon>Pseudomonadati</taxon>
        <taxon>Pseudomonadota</taxon>
        <taxon>Alphaproteobacteria</taxon>
        <taxon>Acetobacterales</taxon>
        <taxon>Roseomonadaceae</taxon>
        <taxon>Paracraurococcus</taxon>
    </lineage>
</organism>
<dbReference type="InterPro" id="IPR035965">
    <property type="entry name" value="PAS-like_dom_sf"/>
</dbReference>
<dbReference type="Gene3D" id="1.10.287.950">
    <property type="entry name" value="Methyl-accepting chemotaxis protein"/>
    <property type="match status" value="1"/>
</dbReference>
<dbReference type="PROSITE" id="PS50111">
    <property type="entry name" value="CHEMOTAXIS_TRANSDUC_2"/>
    <property type="match status" value="1"/>
</dbReference>